<dbReference type="Pfam" id="PF01037">
    <property type="entry name" value="AsnC_trans_reg"/>
    <property type="match status" value="1"/>
</dbReference>
<dbReference type="GO" id="GO:0043200">
    <property type="term" value="P:response to amino acid"/>
    <property type="evidence" value="ECO:0007669"/>
    <property type="project" value="TreeGrafter"/>
</dbReference>
<keyword evidence="2 6" id="KW-0238">DNA-binding</keyword>
<organism evidence="6 7">
    <name type="scientific">Allobranchiibius huperziae</name>
    <dbReference type="NCBI Taxonomy" id="1874116"/>
    <lineage>
        <taxon>Bacteria</taxon>
        <taxon>Bacillati</taxon>
        <taxon>Actinomycetota</taxon>
        <taxon>Actinomycetes</taxon>
        <taxon>Micrococcales</taxon>
        <taxon>Dermacoccaceae</taxon>
        <taxon>Allobranchiibius</taxon>
    </lineage>
</organism>
<evidence type="ECO:0000259" key="4">
    <source>
        <dbReference type="Pfam" id="PF01037"/>
    </source>
</evidence>
<gene>
    <name evidence="6" type="ORF">HNR15_000102</name>
</gene>
<keyword evidence="1" id="KW-0805">Transcription regulation</keyword>
<feature type="domain" description="Transcription regulator AsnC/Lrp ligand binding" evidence="4">
    <location>
        <begin position="256"/>
        <end position="321"/>
    </location>
</feature>
<dbReference type="GO" id="GO:0043565">
    <property type="term" value="F:sequence-specific DNA binding"/>
    <property type="evidence" value="ECO:0007669"/>
    <property type="project" value="InterPro"/>
</dbReference>
<keyword evidence="7" id="KW-1185">Reference proteome</keyword>
<dbReference type="RefSeq" id="WP_218883495.1">
    <property type="nucleotide sequence ID" value="NZ_JACCFW010000001.1"/>
</dbReference>
<reference evidence="6 7" key="1">
    <citation type="submission" date="2020-07" db="EMBL/GenBank/DDBJ databases">
        <title>Sequencing the genomes of 1000 actinobacteria strains.</title>
        <authorList>
            <person name="Klenk H.-P."/>
        </authorList>
    </citation>
    <scope>NUCLEOTIDE SEQUENCE [LARGE SCALE GENOMIC DNA]</scope>
    <source>
        <strain evidence="6 7">DSM 29531</strain>
    </source>
</reference>
<dbReference type="InterPro" id="IPR011008">
    <property type="entry name" value="Dimeric_a/b-barrel"/>
</dbReference>
<evidence type="ECO:0000256" key="3">
    <source>
        <dbReference type="ARBA" id="ARBA00023163"/>
    </source>
</evidence>
<dbReference type="Pfam" id="PF13404">
    <property type="entry name" value="HTH_AsnC-type"/>
    <property type="match status" value="1"/>
</dbReference>
<dbReference type="GO" id="GO:0005829">
    <property type="term" value="C:cytosol"/>
    <property type="evidence" value="ECO:0007669"/>
    <property type="project" value="TreeGrafter"/>
</dbReference>
<evidence type="ECO:0000256" key="1">
    <source>
        <dbReference type="ARBA" id="ARBA00023015"/>
    </source>
</evidence>
<dbReference type="Proteomes" id="UP000571817">
    <property type="component" value="Unassembled WGS sequence"/>
</dbReference>
<sequence length="337" mass="35790">MSVESATLDVLDRALVRCLQLAPRAAFSLYAAVLDTSEQTVARRYRRLRGEGVVRVTAVLSTEALGQSNWVVRIQCKPSGTAALAQALAKRADVGWVSISGGAAEVVCVVRSRTAQAREDLLLERLAQTAPVLGVTAAMTLHPFLAGRADDWAGLEHELTPDQERRLRASVGGDEQTVAPAAVTQLDPGDQAILDRLVIDGRSTYAQLAAAGGMTEGRAARRLHVLLDRGLAHLDVDISAEAFGWGVSAQLWMTAAPADLEACGQALARIPGVTFAAAITGPHNLMAAVVCRDHEDLYRLVTQQVGAVPGIATLEVSPRMRTVKQAGALVERSRLAN</sequence>
<dbReference type="SUPFAM" id="SSF46785">
    <property type="entry name" value="Winged helix' DNA-binding domain"/>
    <property type="match status" value="1"/>
</dbReference>
<dbReference type="SMART" id="SM00344">
    <property type="entry name" value="HTH_ASNC"/>
    <property type="match status" value="2"/>
</dbReference>
<dbReference type="Gene3D" id="1.10.10.10">
    <property type="entry name" value="Winged helix-like DNA-binding domain superfamily/Winged helix DNA-binding domain"/>
    <property type="match status" value="2"/>
</dbReference>
<keyword evidence="3" id="KW-0804">Transcription</keyword>
<dbReference type="InterPro" id="IPR036390">
    <property type="entry name" value="WH_DNA-bd_sf"/>
</dbReference>
<dbReference type="InterPro" id="IPR019888">
    <property type="entry name" value="Tscrpt_reg_AsnC-like"/>
</dbReference>
<dbReference type="Gene3D" id="3.30.70.920">
    <property type="match status" value="1"/>
</dbReference>
<dbReference type="PANTHER" id="PTHR30154">
    <property type="entry name" value="LEUCINE-RESPONSIVE REGULATORY PROTEIN"/>
    <property type="match status" value="1"/>
</dbReference>
<feature type="domain" description="HTH asnC-type" evidence="5">
    <location>
        <begin position="8"/>
        <end position="49"/>
    </location>
</feature>
<name>A0A853DAX3_9MICO</name>
<dbReference type="PANTHER" id="PTHR30154:SF34">
    <property type="entry name" value="TRANSCRIPTIONAL REGULATOR AZLB"/>
    <property type="match status" value="1"/>
</dbReference>
<evidence type="ECO:0000256" key="2">
    <source>
        <dbReference type="ARBA" id="ARBA00023125"/>
    </source>
</evidence>
<evidence type="ECO:0000259" key="5">
    <source>
        <dbReference type="Pfam" id="PF13404"/>
    </source>
</evidence>
<dbReference type="AlphaFoldDB" id="A0A853DAX3"/>
<dbReference type="EMBL" id="JACCFW010000001">
    <property type="protein sequence ID" value="NYJ73139.1"/>
    <property type="molecule type" value="Genomic_DNA"/>
</dbReference>
<dbReference type="InterPro" id="IPR000485">
    <property type="entry name" value="AsnC-type_HTH_dom"/>
</dbReference>
<comment type="caution">
    <text evidence="6">The sequence shown here is derived from an EMBL/GenBank/DDBJ whole genome shotgun (WGS) entry which is preliminary data.</text>
</comment>
<proteinExistence type="predicted"/>
<dbReference type="InterPro" id="IPR019887">
    <property type="entry name" value="Tscrpt_reg_AsnC/Lrp_C"/>
</dbReference>
<dbReference type="InterPro" id="IPR036388">
    <property type="entry name" value="WH-like_DNA-bd_sf"/>
</dbReference>
<evidence type="ECO:0000313" key="7">
    <source>
        <dbReference type="Proteomes" id="UP000571817"/>
    </source>
</evidence>
<accession>A0A853DAX3</accession>
<evidence type="ECO:0000313" key="6">
    <source>
        <dbReference type="EMBL" id="NYJ73139.1"/>
    </source>
</evidence>
<dbReference type="SUPFAM" id="SSF54909">
    <property type="entry name" value="Dimeric alpha+beta barrel"/>
    <property type="match status" value="1"/>
</dbReference>
<protein>
    <submittedName>
        <fullName evidence="6">DNA-binding Lrp family transcriptional regulator</fullName>
    </submittedName>
</protein>